<reference evidence="2 3" key="1">
    <citation type="submission" date="2023-08" db="EMBL/GenBank/DDBJ databases">
        <title>Functional and genomic diversity of the sorghum phyllosphere microbiome.</title>
        <authorList>
            <person name="Shade A."/>
        </authorList>
    </citation>
    <scope>NUCLEOTIDE SEQUENCE [LARGE SCALE GENOMIC DNA]</scope>
    <source>
        <strain evidence="2 3">SORGH_AS_0919</strain>
    </source>
</reference>
<evidence type="ECO:0000313" key="2">
    <source>
        <dbReference type="EMBL" id="MDR6167825.1"/>
    </source>
</evidence>
<dbReference type="RefSeq" id="WP_309666523.1">
    <property type="nucleotide sequence ID" value="NZ_JAVIZA010000001.1"/>
</dbReference>
<evidence type="ECO:0000313" key="3">
    <source>
        <dbReference type="Proteomes" id="UP001260188"/>
    </source>
</evidence>
<protein>
    <recommendedName>
        <fullName evidence="1">DUF3863 domain-containing protein</fullName>
    </recommendedName>
</protein>
<proteinExistence type="predicted"/>
<sequence length="438" mass="48456">MESSQQPDAIGRRITVNTVVRRHQIEATRTRSLWEDESELHSAALVERFSDTVRAAIPDARVTWALSWGALTDASPRYRDVRAAVRRAAEAHDDDIAFVPGGFFANLYGSREDVSRDIADAADLIAQEFGRAPRSLVAGFLSAHNIADARARGMRTVQGNIWSQFDIDLQDGDGSIAYPYYPSSSHFLVPGTGDQRIDAVQLDGWTVDLVAARTAGMSSDYNSRLGLGPIETLHRLPRAEALRELDATSEAHLNDRNVQRNGLGWLTVNYEISEVARGLEADPSTLEAWGGWLGGLRERWPDLRMPTIAEFGEEWRTRHPDNEGLAYLLEQSGSGVQASRLGETVTWFMTAGFRLGVVTDADGIRVFDYTAYDGDAVEPSGLGDRRWSLLGEINQKRTRPQDEPVPLLRFLAAHPTVDAALNEYYGGSDELSRLKDDA</sequence>
<gene>
    <name evidence="2" type="ORF">QE367_002029</name>
</gene>
<dbReference type="Gene3D" id="3.20.20.510">
    <property type="entry name" value="Uncharacterised protein PF12979, DUF3863"/>
    <property type="match status" value="1"/>
</dbReference>
<accession>A0ABU1I1R4</accession>
<dbReference type="EMBL" id="JAVIZA010000001">
    <property type="protein sequence ID" value="MDR6167825.1"/>
    <property type="molecule type" value="Genomic_DNA"/>
</dbReference>
<feature type="domain" description="DUF3863" evidence="1">
    <location>
        <begin position="12"/>
        <end position="349"/>
    </location>
</feature>
<dbReference type="Pfam" id="PF12979">
    <property type="entry name" value="DUF3863"/>
    <property type="match status" value="1"/>
</dbReference>
<evidence type="ECO:0000259" key="1">
    <source>
        <dbReference type="Pfam" id="PF12979"/>
    </source>
</evidence>
<name>A0ABU1I1R4_9MICO</name>
<comment type="caution">
    <text evidence="2">The sequence shown here is derived from an EMBL/GenBank/DDBJ whole genome shotgun (WGS) entry which is preliminary data.</text>
</comment>
<dbReference type="Proteomes" id="UP001260188">
    <property type="component" value="Unassembled WGS sequence"/>
</dbReference>
<dbReference type="Gene3D" id="3.30.1120.110">
    <property type="match status" value="1"/>
</dbReference>
<dbReference type="InterPro" id="IPR024334">
    <property type="entry name" value="DUF3863"/>
</dbReference>
<organism evidence="2 3">
    <name type="scientific">Microbacterium paludicola</name>
    <dbReference type="NCBI Taxonomy" id="300019"/>
    <lineage>
        <taxon>Bacteria</taxon>
        <taxon>Bacillati</taxon>
        <taxon>Actinomycetota</taxon>
        <taxon>Actinomycetes</taxon>
        <taxon>Micrococcales</taxon>
        <taxon>Microbacteriaceae</taxon>
        <taxon>Microbacterium</taxon>
    </lineage>
</organism>
<keyword evidence="3" id="KW-1185">Reference proteome</keyword>